<dbReference type="SUPFAM" id="SSF49879">
    <property type="entry name" value="SMAD/FHA domain"/>
    <property type="match status" value="1"/>
</dbReference>
<keyword evidence="6" id="KW-0597">Phosphoprotein</keyword>
<evidence type="ECO:0000256" key="13">
    <source>
        <dbReference type="ARBA" id="ARBA00023212"/>
    </source>
</evidence>
<evidence type="ECO:0000256" key="8">
    <source>
        <dbReference type="ARBA" id="ARBA00022824"/>
    </source>
</evidence>
<evidence type="ECO:0000256" key="6">
    <source>
        <dbReference type="ARBA" id="ARBA00022553"/>
    </source>
</evidence>
<dbReference type="Proteomes" id="UP000678499">
    <property type="component" value="Unassembled WGS sequence"/>
</dbReference>
<comment type="subcellular location">
    <subcellularLocation>
        <location evidence="15">Cell membrane</location>
        <location evidence="15">Sarcolemma</location>
        <topology evidence="15">Single-pass type IV membrane protein</topology>
    </subcellularLocation>
    <subcellularLocation>
        <location evidence="1">Cytoplasm</location>
        <location evidence="1">Cytoskeleton</location>
        <location evidence="1">Microtubule organizing center</location>
        <location evidence="1">Centrosome</location>
    </subcellularLocation>
    <subcellularLocation>
        <location evidence="3">Endoplasmic reticulum membrane</location>
        <topology evidence="3">Single-pass membrane protein</topology>
    </subcellularLocation>
    <subcellularLocation>
        <location evidence="2">Mitochondrion membrane</location>
        <topology evidence="2">Single-pass membrane protein</topology>
    </subcellularLocation>
</comment>
<keyword evidence="9 21" id="KW-1133">Transmembrane helix</keyword>
<evidence type="ECO:0000259" key="22">
    <source>
        <dbReference type="PROSITE" id="PS50006"/>
    </source>
</evidence>
<dbReference type="PANTHER" id="PTHR15715:SF37">
    <property type="entry name" value="LD47843P"/>
    <property type="match status" value="1"/>
</dbReference>
<evidence type="ECO:0000256" key="18">
    <source>
        <dbReference type="ARBA" id="ARBA00074026"/>
    </source>
</evidence>
<accession>A0A7R9GBM7</accession>
<dbReference type="CDD" id="cd21911">
    <property type="entry name" value="CC1_SLMAP"/>
    <property type="match status" value="1"/>
</dbReference>
<dbReference type="PROSITE" id="PS50006">
    <property type="entry name" value="FHA_DOMAIN"/>
    <property type="match status" value="1"/>
</dbReference>
<dbReference type="GO" id="GO:0005813">
    <property type="term" value="C:centrosome"/>
    <property type="evidence" value="ECO:0007669"/>
    <property type="project" value="UniProtKB-SubCell"/>
</dbReference>
<feature type="coiled-coil region" evidence="19">
    <location>
        <begin position="699"/>
        <end position="747"/>
    </location>
</feature>
<dbReference type="Pfam" id="PF00498">
    <property type="entry name" value="FHA"/>
    <property type="match status" value="1"/>
</dbReference>
<comment type="similarity">
    <text evidence="16">Belongs to the SLMAP family.</text>
</comment>
<keyword evidence="5" id="KW-0963">Cytoplasm</keyword>
<evidence type="ECO:0000256" key="19">
    <source>
        <dbReference type="SAM" id="Coils"/>
    </source>
</evidence>
<evidence type="ECO:0000256" key="5">
    <source>
        <dbReference type="ARBA" id="ARBA00022490"/>
    </source>
</evidence>
<keyword evidence="24" id="KW-1185">Reference proteome</keyword>
<name>A0A7R9GBM7_9CRUS</name>
<evidence type="ECO:0000256" key="14">
    <source>
        <dbReference type="ARBA" id="ARBA00057671"/>
    </source>
</evidence>
<keyword evidence="8" id="KW-0256">Endoplasmic reticulum</keyword>
<evidence type="ECO:0000256" key="15">
    <source>
        <dbReference type="ARBA" id="ARBA00060409"/>
    </source>
</evidence>
<dbReference type="OrthoDB" id="687730at2759"/>
<dbReference type="InterPro" id="IPR051176">
    <property type="entry name" value="Cent_Immune-Sig_Mod"/>
</dbReference>
<evidence type="ECO:0000256" key="10">
    <source>
        <dbReference type="ARBA" id="ARBA00023054"/>
    </source>
</evidence>
<feature type="compositionally biased region" description="Polar residues" evidence="20">
    <location>
        <begin position="403"/>
        <end position="416"/>
    </location>
</feature>
<gene>
    <name evidence="23" type="ORF">NMOB1V02_LOCUS2814</name>
</gene>
<evidence type="ECO:0000256" key="7">
    <source>
        <dbReference type="ARBA" id="ARBA00022692"/>
    </source>
</evidence>
<evidence type="ECO:0000313" key="23">
    <source>
        <dbReference type="EMBL" id="CAD7275005.1"/>
    </source>
</evidence>
<dbReference type="PANTHER" id="PTHR15715">
    <property type="entry name" value="CENTROSOMAL PROTEIN OF 170 KDA"/>
    <property type="match status" value="1"/>
</dbReference>
<dbReference type="EMBL" id="OA882377">
    <property type="protein sequence ID" value="CAD7275005.1"/>
    <property type="molecule type" value="Genomic_DNA"/>
</dbReference>
<dbReference type="FunFam" id="2.60.200.20:FF:000003">
    <property type="entry name" value="sarcolemmal membrane-associated protein isoform X2"/>
    <property type="match status" value="1"/>
</dbReference>
<dbReference type="GO" id="GO:0005789">
    <property type="term" value="C:endoplasmic reticulum membrane"/>
    <property type="evidence" value="ECO:0007669"/>
    <property type="project" value="UniProtKB-SubCell"/>
</dbReference>
<proteinExistence type="inferred from homology"/>
<feature type="coiled-coil region" evidence="19">
    <location>
        <begin position="474"/>
        <end position="638"/>
    </location>
</feature>
<dbReference type="InterPro" id="IPR008984">
    <property type="entry name" value="SMAD_FHA_dom_sf"/>
</dbReference>
<dbReference type="GO" id="GO:0031966">
    <property type="term" value="C:mitochondrial membrane"/>
    <property type="evidence" value="ECO:0007669"/>
    <property type="project" value="UniProtKB-SubCell"/>
</dbReference>
<dbReference type="Gene3D" id="2.60.200.20">
    <property type="match status" value="1"/>
</dbReference>
<organism evidence="23">
    <name type="scientific">Notodromas monacha</name>
    <dbReference type="NCBI Taxonomy" id="399045"/>
    <lineage>
        <taxon>Eukaryota</taxon>
        <taxon>Metazoa</taxon>
        <taxon>Ecdysozoa</taxon>
        <taxon>Arthropoda</taxon>
        <taxon>Crustacea</taxon>
        <taxon>Oligostraca</taxon>
        <taxon>Ostracoda</taxon>
        <taxon>Podocopa</taxon>
        <taxon>Podocopida</taxon>
        <taxon>Cypridocopina</taxon>
        <taxon>Cypridoidea</taxon>
        <taxon>Cyprididae</taxon>
        <taxon>Notodromas</taxon>
    </lineage>
</organism>
<evidence type="ECO:0000256" key="11">
    <source>
        <dbReference type="ARBA" id="ARBA00023128"/>
    </source>
</evidence>
<evidence type="ECO:0000256" key="20">
    <source>
        <dbReference type="SAM" id="MobiDB-lite"/>
    </source>
</evidence>
<feature type="compositionally biased region" description="Low complexity" evidence="20">
    <location>
        <begin position="421"/>
        <end position="442"/>
    </location>
</feature>
<dbReference type="CDD" id="cd22679">
    <property type="entry name" value="FHA_SLMAP"/>
    <property type="match status" value="1"/>
</dbReference>
<keyword evidence="13" id="KW-0206">Cytoskeleton</keyword>
<dbReference type="GO" id="GO:0042383">
    <property type="term" value="C:sarcolemma"/>
    <property type="evidence" value="ECO:0007669"/>
    <property type="project" value="UniProtKB-SubCell"/>
</dbReference>
<dbReference type="EMBL" id="CAJPEX010000340">
    <property type="protein sequence ID" value="CAG0915157.1"/>
    <property type="molecule type" value="Genomic_DNA"/>
</dbReference>
<evidence type="ECO:0000256" key="2">
    <source>
        <dbReference type="ARBA" id="ARBA00004304"/>
    </source>
</evidence>
<dbReference type="InterPro" id="IPR000253">
    <property type="entry name" value="FHA_dom"/>
</dbReference>
<evidence type="ECO:0000256" key="16">
    <source>
        <dbReference type="ARBA" id="ARBA00061687"/>
    </source>
</evidence>
<feature type="transmembrane region" description="Helical" evidence="21">
    <location>
        <begin position="778"/>
        <end position="798"/>
    </location>
</feature>
<dbReference type="AlphaFoldDB" id="A0A7R9GBM7"/>
<evidence type="ECO:0000256" key="9">
    <source>
        <dbReference type="ARBA" id="ARBA00022989"/>
    </source>
</evidence>
<dbReference type="SMART" id="SM00240">
    <property type="entry name" value="FHA"/>
    <property type="match status" value="1"/>
</dbReference>
<keyword evidence="12 21" id="KW-0472">Membrane</keyword>
<evidence type="ECO:0000256" key="3">
    <source>
        <dbReference type="ARBA" id="ARBA00004389"/>
    </source>
</evidence>
<evidence type="ECO:0000256" key="21">
    <source>
        <dbReference type="SAM" id="Phobius"/>
    </source>
</evidence>
<feature type="region of interest" description="Disordered" evidence="20">
    <location>
        <begin position="399"/>
        <end position="442"/>
    </location>
</feature>
<evidence type="ECO:0000256" key="1">
    <source>
        <dbReference type="ARBA" id="ARBA00004300"/>
    </source>
</evidence>
<feature type="transmembrane region" description="Helical" evidence="21">
    <location>
        <begin position="753"/>
        <end position="771"/>
    </location>
</feature>
<evidence type="ECO:0000256" key="4">
    <source>
        <dbReference type="ARBA" id="ARBA00022475"/>
    </source>
</evidence>
<feature type="coiled-coil region" evidence="19">
    <location>
        <begin position="316"/>
        <end position="378"/>
    </location>
</feature>
<sequence>MVVSSSETGRNLMTLTNLIGNFRGREIDKESQLRNGNAVTMPFQPTVDMNGGDPLDSLDTPRNSAKAILICRPNSHPFSERTLLLDQSVKIGRSVAKARAASNNAIFDCKVLSRNHALMWYENGKFYLKDVKSSNGTFVNNQRLSKGSEESAPREICSGDIVQFGVDVVENTKRVTHGCIIATVKLFLPDGKEAKASLLSTAVVSAFTGSVSVQDMHQLHHCIQEALRREEQLQKKLVFLENLLSRTSASTHLNWKALIDEDRLLTRVEVLESLLQVYSKNFTEDKLRDELKKCYEDKETYQTTAKETLCNVLHEKAELMAKLKETERLASSHSEDLGYFKDLISQRDLEMEALTQSYEKEVQAKLEMEARLKEIEGQDVNTIDKCAVDINGRSSLLDEDLKSTTTEESPSCQSDSVYKGLTSSSLTNSTSSLDSSGTMSASDLSVNGYRETESVGTQVDQFIDSITESMDSDLKAALRQNEESVMELKEHENSALTNLLKEAKDEVAMLKDKPVTVENVTSIDKALPASDDAFAELKKLLARSREEKKELEEEKDVLKVQLTEELMKREKMQSDLADLEMKFKATDIDRRCLEETVNEIRRDLNRVTEALEESEKEADEFKLRYEAQSETAERLRLELTRSVSFPIAQRSFNDGAVLELPGMPVQSLCATQDSSRAEIKAFSLSMFENSADLSDLPSFESLSDEVQAYKVKLMRAKESFVEYQRMAVNLKRDNEDLRRKLDKLKTQSEFVSMSYKAVVVLLCGFFLGMAIESMYNSVGGFIVIPVLMVVISVVAALYPTVSLLTGTWDSDGPQQGN</sequence>
<keyword evidence="4" id="KW-1003">Cell membrane</keyword>
<reference evidence="23" key="1">
    <citation type="submission" date="2020-11" db="EMBL/GenBank/DDBJ databases">
        <authorList>
            <person name="Tran Van P."/>
        </authorList>
    </citation>
    <scope>NUCLEOTIDE SEQUENCE</scope>
</reference>
<comment type="function">
    <text evidence="14">Associates with the striatin-interacting phosphatase and kinase (STRIPAK) core complex, forming the extended (SIKE1:SLMAP)STRIPAK complex. The (SIKE1:SLMAP)STRIPAK complex dephosphorylates STK3 leading to the inhibition of Hippo signaling and the control of cell growth. May play a role during myoblast fusion.</text>
</comment>
<comment type="subunit">
    <text evidence="17">Homodimer. Interacts with myosin. Interacts with SIKE1 and both associate with the STRIPAK core complex composed of PP2A catalytic and scaffolding subunits, the striatins (PP2A regulatory subunits), the striatin-associated proteins MOB4, STRIP1 and STRIP2, PDCD10 and members of the STE20 kinases, such as STK24 and STK26. Interacts (via FHA domain) with STK3 (when phosphorylated); the interaction associates STK3 with the STRIPAK complex.</text>
</comment>
<feature type="domain" description="FHA" evidence="22">
    <location>
        <begin position="89"/>
        <end position="144"/>
    </location>
</feature>
<evidence type="ECO:0000313" key="24">
    <source>
        <dbReference type="Proteomes" id="UP000678499"/>
    </source>
</evidence>
<keyword evidence="7 21" id="KW-0812">Transmembrane</keyword>
<protein>
    <recommendedName>
        <fullName evidence="18">Sarcolemmal membrane-associated protein</fullName>
    </recommendedName>
</protein>
<keyword evidence="10 19" id="KW-0175">Coiled coil</keyword>
<evidence type="ECO:0000256" key="12">
    <source>
        <dbReference type="ARBA" id="ARBA00023136"/>
    </source>
</evidence>
<evidence type="ECO:0000256" key="17">
    <source>
        <dbReference type="ARBA" id="ARBA00066015"/>
    </source>
</evidence>
<keyword evidence="11" id="KW-0496">Mitochondrion</keyword>